<organism evidence="2 3">
    <name type="scientific">Ancylobacter aquaticus</name>
    <dbReference type="NCBI Taxonomy" id="100"/>
    <lineage>
        <taxon>Bacteria</taxon>
        <taxon>Pseudomonadati</taxon>
        <taxon>Pseudomonadota</taxon>
        <taxon>Alphaproteobacteria</taxon>
        <taxon>Hyphomicrobiales</taxon>
        <taxon>Xanthobacteraceae</taxon>
        <taxon>Ancylobacter</taxon>
    </lineage>
</organism>
<sequence length="79" mass="8569">MTPEQCRAGRALVDWSRERLADASKVSHRTIVDFERGARAPRAGTLEALRHALEDLGVVFLASGEVKDGGPGVRLKKEG</sequence>
<dbReference type="Pfam" id="PF01381">
    <property type="entry name" value="HTH_3"/>
    <property type="match status" value="1"/>
</dbReference>
<dbReference type="Gene3D" id="1.10.260.40">
    <property type="entry name" value="lambda repressor-like DNA-binding domains"/>
    <property type="match status" value="1"/>
</dbReference>
<evidence type="ECO:0000259" key="1">
    <source>
        <dbReference type="PROSITE" id="PS50943"/>
    </source>
</evidence>
<proteinExistence type="predicted"/>
<dbReference type="Proteomes" id="UP000295030">
    <property type="component" value="Unassembled WGS sequence"/>
</dbReference>
<name>A0A4R1I681_ANCAQ</name>
<accession>A0A4R1I681</accession>
<dbReference type="SUPFAM" id="SSF47413">
    <property type="entry name" value="lambda repressor-like DNA-binding domains"/>
    <property type="match status" value="1"/>
</dbReference>
<gene>
    <name evidence="2" type="ORF">EV667_2997</name>
</gene>
<feature type="domain" description="HTH cro/C1-type" evidence="1">
    <location>
        <begin position="15"/>
        <end position="59"/>
    </location>
</feature>
<evidence type="ECO:0000313" key="2">
    <source>
        <dbReference type="EMBL" id="TCK28980.1"/>
    </source>
</evidence>
<dbReference type="InterPro" id="IPR010982">
    <property type="entry name" value="Lambda_DNA-bd_dom_sf"/>
</dbReference>
<reference evidence="2 3" key="1">
    <citation type="submission" date="2019-03" db="EMBL/GenBank/DDBJ databases">
        <title>Genomic Encyclopedia of Type Strains, Phase IV (KMG-IV): sequencing the most valuable type-strain genomes for metagenomic binning, comparative biology and taxonomic classification.</title>
        <authorList>
            <person name="Goeker M."/>
        </authorList>
    </citation>
    <scope>NUCLEOTIDE SEQUENCE [LARGE SCALE GENOMIC DNA]</scope>
    <source>
        <strain evidence="2 3">DSM 101</strain>
    </source>
</reference>
<keyword evidence="3" id="KW-1185">Reference proteome</keyword>
<dbReference type="OrthoDB" id="4419620at2"/>
<dbReference type="PROSITE" id="PS50943">
    <property type="entry name" value="HTH_CROC1"/>
    <property type="match status" value="1"/>
</dbReference>
<comment type="caution">
    <text evidence="2">The sequence shown here is derived from an EMBL/GenBank/DDBJ whole genome shotgun (WGS) entry which is preliminary data.</text>
</comment>
<evidence type="ECO:0000313" key="3">
    <source>
        <dbReference type="Proteomes" id="UP000295030"/>
    </source>
</evidence>
<dbReference type="EMBL" id="SMFY01000002">
    <property type="protein sequence ID" value="TCK28980.1"/>
    <property type="molecule type" value="Genomic_DNA"/>
</dbReference>
<dbReference type="GO" id="GO:0003677">
    <property type="term" value="F:DNA binding"/>
    <property type="evidence" value="ECO:0007669"/>
    <property type="project" value="InterPro"/>
</dbReference>
<dbReference type="AlphaFoldDB" id="A0A4R1I681"/>
<dbReference type="InterPro" id="IPR001387">
    <property type="entry name" value="Cro/C1-type_HTH"/>
</dbReference>
<protein>
    <submittedName>
        <fullName evidence="2">Helix-turn-helix protein</fullName>
    </submittedName>
</protein>
<dbReference type="CDD" id="cd00093">
    <property type="entry name" value="HTH_XRE"/>
    <property type="match status" value="1"/>
</dbReference>